<dbReference type="AlphaFoldDB" id="A0A518K9W1"/>
<evidence type="ECO:0000256" key="1">
    <source>
        <dbReference type="SAM" id="SignalP"/>
    </source>
</evidence>
<reference evidence="2 3" key="1">
    <citation type="submission" date="2019-02" db="EMBL/GenBank/DDBJ databases">
        <title>Deep-cultivation of Planctomycetes and their phenomic and genomic characterization uncovers novel biology.</title>
        <authorList>
            <person name="Wiegand S."/>
            <person name="Jogler M."/>
            <person name="Boedeker C."/>
            <person name="Pinto D."/>
            <person name="Vollmers J."/>
            <person name="Rivas-Marin E."/>
            <person name="Kohn T."/>
            <person name="Peeters S.H."/>
            <person name="Heuer A."/>
            <person name="Rast P."/>
            <person name="Oberbeckmann S."/>
            <person name="Bunk B."/>
            <person name="Jeske O."/>
            <person name="Meyerdierks A."/>
            <person name="Storesund J.E."/>
            <person name="Kallscheuer N."/>
            <person name="Luecker S."/>
            <person name="Lage O.M."/>
            <person name="Pohl T."/>
            <person name="Merkel B.J."/>
            <person name="Hornburger P."/>
            <person name="Mueller R.-W."/>
            <person name="Bruemmer F."/>
            <person name="Labrenz M."/>
            <person name="Spormann A.M."/>
            <person name="Op den Camp H."/>
            <person name="Overmann J."/>
            <person name="Amann R."/>
            <person name="Jetten M.S.M."/>
            <person name="Mascher T."/>
            <person name="Medema M.H."/>
            <person name="Devos D.P."/>
            <person name="Kaster A.-K."/>
            <person name="Ovreas L."/>
            <person name="Rohde M."/>
            <person name="Galperin M.Y."/>
            <person name="Jogler C."/>
        </authorList>
    </citation>
    <scope>NUCLEOTIDE SEQUENCE [LARGE SCALE GENOMIC DNA]</scope>
    <source>
        <strain evidence="2 3">Spa11</strain>
    </source>
</reference>
<evidence type="ECO:0000313" key="2">
    <source>
        <dbReference type="EMBL" id="QDV74579.1"/>
    </source>
</evidence>
<feature type="signal peptide" evidence="1">
    <location>
        <begin position="1"/>
        <end position="19"/>
    </location>
</feature>
<feature type="chain" id="PRO_5021984569" evidence="1">
    <location>
        <begin position="20"/>
        <end position="542"/>
    </location>
</feature>
<dbReference type="EMBL" id="CP036349">
    <property type="protein sequence ID" value="QDV74579.1"/>
    <property type="molecule type" value="Genomic_DNA"/>
</dbReference>
<evidence type="ECO:0000313" key="3">
    <source>
        <dbReference type="Proteomes" id="UP000316426"/>
    </source>
</evidence>
<name>A0A518K9W1_9BACT</name>
<keyword evidence="1" id="KW-0732">Signal</keyword>
<dbReference type="RefSeq" id="WP_145113107.1">
    <property type="nucleotide sequence ID" value="NZ_CP036349.1"/>
</dbReference>
<gene>
    <name evidence="2" type="ORF">Spa11_27850</name>
</gene>
<keyword evidence="3" id="KW-1185">Reference proteome</keyword>
<organism evidence="2 3">
    <name type="scientific">Botrimarina mediterranea</name>
    <dbReference type="NCBI Taxonomy" id="2528022"/>
    <lineage>
        <taxon>Bacteria</taxon>
        <taxon>Pseudomonadati</taxon>
        <taxon>Planctomycetota</taxon>
        <taxon>Planctomycetia</taxon>
        <taxon>Pirellulales</taxon>
        <taxon>Lacipirellulaceae</taxon>
        <taxon>Botrimarina</taxon>
    </lineage>
</organism>
<dbReference type="Proteomes" id="UP000316426">
    <property type="component" value="Chromosome"/>
</dbReference>
<accession>A0A518K9W1</accession>
<protein>
    <submittedName>
        <fullName evidence="2">Uncharacterized protein</fullName>
    </submittedName>
</protein>
<dbReference type="KEGG" id="bmei:Spa11_27850"/>
<sequence precursor="true">MIARPLVVVLLLVAAVANAADWRASLPSGWFVAVEAKDLATLEAGAAKLFAPWGRKVPPIGKSLATMLPGVEITERPWGFALAPGKQGSLSPVAYLPTDDFDALCDALNADRADSVAVANVSGYDLTLVDLDGWVQVGLLDGLAAADEGDGPSEPAAWSVDGGVRLVVSRAGQHRLAAGLKQRRQGQLAAGQGRIGPWRWPRGFDEYLDQLAPYAPLANELASWNEPLEVAVTMDDGAVQLTSEISQAVTPIDSATAANYSAPDGAISHAVLPYGLPEQFIDLAIAWMRCRPDEIDAPEYPQPQWDDVAEAYRELLSRYRSVAMLRRLPAKGEPVATNDVATFAWDGDAASLGDTLQLTTLRWNQLIDAAEARMPLRLEMAPLEDAEGWRISTDLFKGFGLDRSPEVQAVFDRYYGGDVLAIDITRRDESNEWLVSYGEPAMELLKSDPAKATADRPVLANRPVLIEGELRLDRWFAWKSMIEAIDEQGTIGFRPRKPMAESPAATLRVTGGDSLSIDSMLPIATYENAVTHWRSNEKPKRP</sequence>
<proteinExistence type="predicted"/>